<evidence type="ECO:0000313" key="2">
    <source>
        <dbReference type="EMBL" id="VVA40813.1"/>
    </source>
</evidence>
<dbReference type="AlphaFoldDB" id="A0A5E4GMF9"/>
<evidence type="ECO:0000256" key="1">
    <source>
        <dbReference type="SAM" id="MobiDB-lite"/>
    </source>
</evidence>
<dbReference type="InParanoid" id="A0A5E4GMF9"/>
<gene>
    <name evidence="2" type="ORF">ALMOND_2B009958</name>
</gene>
<dbReference type="Proteomes" id="UP000327085">
    <property type="component" value="Unassembled WGS sequence"/>
</dbReference>
<sequence>MLDVTRLRIPSPPPSLQSLTNLQTLCLDHCVLGDIALVGQLRASPALYPNPGKRLSSPAQPAPARKNELRHSLGPTNPGRPKGKSRLSFSPRAVTSEH</sequence>
<organism evidence="2 3">
    <name type="scientific">Prunus dulcis</name>
    <name type="common">Almond</name>
    <name type="synonym">Amygdalus dulcis</name>
    <dbReference type="NCBI Taxonomy" id="3755"/>
    <lineage>
        <taxon>Eukaryota</taxon>
        <taxon>Viridiplantae</taxon>
        <taxon>Streptophyta</taxon>
        <taxon>Embryophyta</taxon>
        <taxon>Tracheophyta</taxon>
        <taxon>Spermatophyta</taxon>
        <taxon>Magnoliopsida</taxon>
        <taxon>eudicotyledons</taxon>
        <taxon>Gunneridae</taxon>
        <taxon>Pentapetalae</taxon>
        <taxon>rosids</taxon>
        <taxon>fabids</taxon>
        <taxon>Rosales</taxon>
        <taxon>Rosaceae</taxon>
        <taxon>Amygdaloideae</taxon>
        <taxon>Amygdaleae</taxon>
        <taxon>Prunus</taxon>
    </lineage>
</organism>
<reference evidence="3" key="1">
    <citation type="journal article" date="2020" name="Plant J.">
        <title>Transposons played a major role in the diversification between the closely related almond and peach genomes: results from the almond genome sequence.</title>
        <authorList>
            <person name="Alioto T."/>
            <person name="Alexiou K.G."/>
            <person name="Bardil A."/>
            <person name="Barteri F."/>
            <person name="Castanera R."/>
            <person name="Cruz F."/>
            <person name="Dhingra A."/>
            <person name="Duval H."/>
            <person name="Fernandez I Marti A."/>
            <person name="Frias L."/>
            <person name="Galan B."/>
            <person name="Garcia J.L."/>
            <person name="Howad W."/>
            <person name="Gomez-Garrido J."/>
            <person name="Gut M."/>
            <person name="Julca I."/>
            <person name="Morata J."/>
            <person name="Puigdomenech P."/>
            <person name="Ribeca P."/>
            <person name="Rubio Cabetas M.J."/>
            <person name="Vlasova A."/>
            <person name="Wirthensohn M."/>
            <person name="Garcia-Mas J."/>
            <person name="Gabaldon T."/>
            <person name="Casacuberta J.M."/>
            <person name="Arus P."/>
        </authorList>
    </citation>
    <scope>NUCLEOTIDE SEQUENCE [LARGE SCALE GENOMIC DNA]</scope>
    <source>
        <strain evidence="3">cv. Texas</strain>
    </source>
</reference>
<dbReference type="EMBL" id="CABIKO010001082">
    <property type="protein sequence ID" value="VVA40813.1"/>
    <property type="molecule type" value="Genomic_DNA"/>
</dbReference>
<protein>
    <submittedName>
        <fullName evidence="2">PREDICTED: disease resistance</fullName>
    </submittedName>
</protein>
<proteinExistence type="predicted"/>
<evidence type="ECO:0000313" key="3">
    <source>
        <dbReference type="Proteomes" id="UP000327085"/>
    </source>
</evidence>
<feature type="non-terminal residue" evidence="2">
    <location>
        <position position="98"/>
    </location>
</feature>
<dbReference type="Gramene" id="VVA40813">
    <property type="protein sequence ID" value="VVA40813"/>
    <property type="gene ID" value="Prudul26B009958"/>
</dbReference>
<accession>A0A5E4GMF9</accession>
<name>A0A5E4GMF9_PRUDU</name>
<feature type="region of interest" description="Disordered" evidence="1">
    <location>
        <begin position="46"/>
        <end position="98"/>
    </location>
</feature>